<dbReference type="AlphaFoldDB" id="K0SYN4"/>
<evidence type="ECO:0000313" key="1">
    <source>
        <dbReference type="EMBL" id="EJK71523.1"/>
    </source>
</evidence>
<reference evidence="1 2" key="1">
    <citation type="journal article" date="2012" name="Genome Biol.">
        <title>Genome and low-iron response of an oceanic diatom adapted to chronic iron limitation.</title>
        <authorList>
            <person name="Lommer M."/>
            <person name="Specht M."/>
            <person name="Roy A.S."/>
            <person name="Kraemer L."/>
            <person name="Andreson R."/>
            <person name="Gutowska M.A."/>
            <person name="Wolf J."/>
            <person name="Bergner S.V."/>
            <person name="Schilhabel M.B."/>
            <person name="Klostermeier U.C."/>
            <person name="Beiko R.G."/>
            <person name="Rosenstiel P."/>
            <person name="Hippler M."/>
            <person name="Laroche J."/>
        </authorList>
    </citation>
    <scope>NUCLEOTIDE SEQUENCE [LARGE SCALE GENOMIC DNA]</scope>
    <source>
        <strain evidence="1 2">CCMP1005</strain>
    </source>
</reference>
<protein>
    <submittedName>
        <fullName evidence="1">Uncharacterized protein</fullName>
    </submittedName>
</protein>
<evidence type="ECO:0000313" key="2">
    <source>
        <dbReference type="Proteomes" id="UP000266841"/>
    </source>
</evidence>
<organism evidence="1 2">
    <name type="scientific">Thalassiosira oceanica</name>
    <name type="common">Marine diatom</name>
    <dbReference type="NCBI Taxonomy" id="159749"/>
    <lineage>
        <taxon>Eukaryota</taxon>
        <taxon>Sar</taxon>
        <taxon>Stramenopiles</taxon>
        <taxon>Ochrophyta</taxon>
        <taxon>Bacillariophyta</taxon>
        <taxon>Coscinodiscophyceae</taxon>
        <taxon>Thalassiosirophycidae</taxon>
        <taxon>Thalassiosirales</taxon>
        <taxon>Thalassiosiraceae</taxon>
        <taxon>Thalassiosira</taxon>
    </lineage>
</organism>
<comment type="caution">
    <text evidence="1">The sequence shown here is derived from an EMBL/GenBank/DDBJ whole genome shotgun (WGS) entry which is preliminary data.</text>
</comment>
<dbReference type="EMBL" id="AGNL01007130">
    <property type="protein sequence ID" value="EJK71523.1"/>
    <property type="molecule type" value="Genomic_DNA"/>
</dbReference>
<keyword evidence="2" id="KW-1185">Reference proteome</keyword>
<proteinExistence type="predicted"/>
<sequence>MPLDLSYAVTKAVAIGNADTIPWRRFGAQIKLSKPEEEWAGGNRVRIAYRSRENGGNSAEFLARAARPQRPVTNITRVYDLFVIRTLAAEKSTKRSGKVAEGLVGGVHAPALMLLLSINKSSTKPATICNPDGSLQTTDWRENGPLTLSGCLVASARPACASSLASSRHHSKFVVKPPDPFSLAH</sequence>
<accession>K0SYN4</accession>
<dbReference type="Proteomes" id="UP000266841">
    <property type="component" value="Unassembled WGS sequence"/>
</dbReference>
<name>K0SYN4_THAOC</name>
<gene>
    <name evidence="1" type="ORF">THAOC_07028</name>
</gene>